<protein>
    <recommendedName>
        <fullName evidence="2">protein-glutamate O-methyltransferase</fullName>
        <ecNumber evidence="2">2.1.1.80</ecNumber>
    </recommendedName>
</protein>
<dbReference type="InterPro" id="IPR036804">
    <property type="entry name" value="CheR_N_sf"/>
</dbReference>
<keyword evidence="5" id="KW-0949">S-adenosyl-L-methionine</keyword>
<dbReference type="PROSITE" id="PS50123">
    <property type="entry name" value="CHER"/>
    <property type="match status" value="1"/>
</dbReference>
<keyword evidence="3" id="KW-0489">Methyltransferase</keyword>
<dbReference type="PIRSF" id="PIRSF000410">
    <property type="entry name" value="CheR"/>
    <property type="match status" value="1"/>
</dbReference>
<dbReference type="Gene3D" id="1.10.155.10">
    <property type="entry name" value="Chemotaxis receptor methyltransferase CheR, N-terminal domain"/>
    <property type="match status" value="1"/>
</dbReference>
<dbReference type="SUPFAM" id="SSF47757">
    <property type="entry name" value="Chemotaxis receptor methyltransferase CheR, N-terminal domain"/>
    <property type="match status" value="1"/>
</dbReference>
<dbReference type="InterPro" id="IPR022641">
    <property type="entry name" value="CheR_N"/>
</dbReference>
<dbReference type="AlphaFoldDB" id="A0A1F2UNF7"/>
<dbReference type="SMART" id="SM00138">
    <property type="entry name" value="MeTrc"/>
    <property type="match status" value="1"/>
</dbReference>
<feature type="domain" description="CheR-type methyltransferase" evidence="6">
    <location>
        <begin position="4"/>
        <end position="285"/>
    </location>
</feature>
<evidence type="ECO:0000259" key="6">
    <source>
        <dbReference type="PROSITE" id="PS50123"/>
    </source>
</evidence>
<dbReference type="PRINTS" id="PR00996">
    <property type="entry name" value="CHERMTFRASE"/>
</dbReference>
<dbReference type="Proteomes" id="UP000178086">
    <property type="component" value="Unassembled WGS sequence"/>
</dbReference>
<dbReference type="InterPro" id="IPR000780">
    <property type="entry name" value="CheR_MeTrfase"/>
</dbReference>
<dbReference type="Pfam" id="PF01739">
    <property type="entry name" value="CheR"/>
    <property type="match status" value="1"/>
</dbReference>
<evidence type="ECO:0000313" key="8">
    <source>
        <dbReference type="Proteomes" id="UP000178086"/>
    </source>
</evidence>
<dbReference type="InterPro" id="IPR022642">
    <property type="entry name" value="CheR_C"/>
</dbReference>
<evidence type="ECO:0000256" key="1">
    <source>
        <dbReference type="ARBA" id="ARBA00001541"/>
    </source>
</evidence>
<gene>
    <name evidence="7" type="ORF">A2074_04445</name>
</gene>
<dbReference type="Pfam" id="PF03705">
    <property type="entry name" value="CheR_N"/>
    <property type="match status" value="1"/>
</dbReference>
<keyword evidence="4" id="KW-0808">Transferase</keyword>
<dbReference type="EC" id="2.1.1.80" evidence="2"/>
<dbReference type="EMBL" id="MELI01000104">
    <property type="protein sequence ID" value="OFW32113.1"/>
    <property type="molecule type" value="Genomic_DNA"/>
</dbReference>
<evidence type="ECO:0000256" key="4">
    <source>
        <dbReference type="ARBA" id="ARBA00022679"/>
    </source>
</evidence>
<dbReference type="SUPFAM" id="SSF53335">
    <property type="entry name" value="S-adenosyl-L-methionine-dependent methyltransferases"/>
    <property type="match status" value="1"/>
</dbReference>
<dbReference type="InterPro" id="IPR026024">
    <property type="entry name" value="Chemotaxis_MeTrfase_CheR"/>
</dbReference>
<dbReference type="InterPro" id="IPR029063">
    <property type="entry name" value="SAM-dependent_MTases_sf"/>
</dbReference>
<evidence type="ECO:0000256" key="2">
    <source>
        <dbReference type="ARBA" id="ARBA00012534"/>
    </source>
</evidence>
<reference evidence="7 8" key="1">
    <citation type="journal article" date="2016" name="Nat. Commun.">
        <title>Thousands of microbial genomes shed light on interconnected biogeochemical processes in an aquifer system.</title>
        <authorList>
            <person name="Anantharaman K."/>
            <person name="Brown C.T."/>
            <person name="Hug L.A."/>
            <person name="Sharon I."/>
            <person name="Castelle C.J."/>
            <person name="Probst A.J."/>
            <person name="Thomas B.C."/>
            <person name="Singh A."/>
            <person name="Wilkins M.J."/>
            <person name="Karaoz U."/>
            <person name="Brodie E.L."/>
            <person name="Williams K.H."/>
            <person name="Hubbard S.S."/>
            <person name="Banfield J.F."/>
        </authorList>
    </citation>
    <scope>NUCLEOTIDE SEQUENCE [LARGE SCALE GENOMIC DNA]</scope>
</reference>
<comment type="caution">
    <text evidence="7">The sequence shown here is derived from an EMBL/GenBank/DDBJ whole genome shotgun (WGS) entry which is preliminary data.</text>
</comment>
<organism evidence="7 8">
    <name type="scientific">Candidatus Aquicultor primus</name>
    <dbReference type="NCBI Taxonomy" id="1797195"/>
    <lineage>
        <taxon>Bacteria</taxon>
        <taxon>Bacillati</taxon>
        <taxon>Actinomycetota</taxon>
        <taxon>Candidatus Aquicultoria</taxon>
        <taxon>Candidatus Aquicultorales</taxon>
        <taxon>Candidatus Aquicultoraceae</taxon>
        <taxon>Candidatus Aquicultor</taxon>
    </lineage>
</organism>
<name>A0A1F2UNF7_9ACTN</name>
<dbReference type="Gene3D" id="3.40.50.150">
    <property type="entry name" value="Vaccinia Virus protein VP39"/>
    <property type="match status" value="1"/>
</dbReference>
<evidence type="ECO:0000256" key="5">
    <source>
        <dbReference type="ARBA" id="ARBA00022691"/>
    </source>
</evidence>
<evidence type="ECO:0000313" key="7">
    <source>
        <dbReference type="EMBL" id="OFW32113.1"/>
    </source>
</evidence>
<evidence type="ECO:0000256" key="3">
    <source>
        <dbReference type="ARBA" id="ARBA00022603"/>
    </source>
</evidence>
<sequence length="285" mass="32685">MQTKSCGQYKIADKEFGQLKTLIKELTGINLTEQKKMLIVARLSKRLRVLGLSSFAQYYELLTETGNSSEIIHLINRITTNKTDFFRESHHFDFLKEVVLPRFYEEGMKNGRRKLRIWSAGCSSGEEPYTIAMTLQEFFHDKTGWDVKILATDLDTEILAKARNGVYSQDIVAPIPSACLRENFKKGVGANNGLFMVKDKLKRMILFKRHNLTSEEFLLNEQIDIVFCRNVIIYFDEATKTRVINHFHDALRDDGILFLGHSESVIANDGRFKLIGNSTFCKTAP</sequence>
<dbReference type="PANTHER" id="PTHR24422:SF19">
    <property type="entry name" value="CHEMOTAXIS PROTEIN METHYLTRANSFERASE"/>
    <property type="match status" value="1"/>
</dbReference>
<comment type="catalytic activity">
    <reaction evidence="1">
        <text>L-glutamyl-[protein] + S-adenosyl-L-methionine = [protein]-L-glutamate 5-O-methyl ester + S-adenosyl-L-homocysteine</text>
        <dbReference type="Rhea" id="RHEA:24452"/>
        <dbReference type="Rhea" id="RHEA-COMP:10208"/>
        <dbReference type="Rhea" id="RHEA-COMP:10311"/>
        <dbReference type="ChEBI" id="CHEBI:29973"/>
        <dbReference type="ChEBI" id="CHEBI:57856"/>
        <dbReference type="ChEBI" id="CHEBI:59789"/>
        <dbReference type="ChEBI" id="CHEBI:82795"/>
        <dbReference type="EC" id="2.1.1.80"/>
    </reaction>
</comment>
<accession>A0A1F2UNF7</accession>
<dbReference type="GO" id="GO:0008983">
    <property type="term" value="F:protein-glutamate O-methyltransferase activity"/>
    <property type="evidence" value="ECO:0007669"/>
    <property type="project" value="UniProtKB-EC"/>
</dbReference>
<dbReference type="GO" id="GO:0032259">
    <property type="term" value="P:methylation"/>
    <property type="evidence" value="ECO:0007669"/>
    <property type="project" value="UniProtKB-KW"/>
</dbReference>
<proteinExistence type="predicted"/>
<dbReference type="PANTHER" id="PTHR24422">
    <property type="entry name" value="CHEMOTAXIS PROTEIN METHYLTRANSFERASE"/>
    <property type="match status" value="1"/>
</dbReference>
<dbReference type="InterPro" id="IPR050903">
    <property type="entry name" value="Bact_Chemotaxis_MeTrfase"/>
</dbReference>